<dbReference type="GO" id="GO:0004523">
    <property type="term" value="F:RNA-DNA hybrid ribonuclease activity"/>
    <property type="evidence" value="ECO:0007669"/>
    <property type="project" value="UniProtKB-EC"/>
</dbReference>
<feature type="region of interest" description="Disordered" evidence="1">
    <location>
        <begin position="359"/>
        <end position="390"/>
    </location>
</feature>
<feature type="domain" description="Retrotransposon gag" evidence="2">
    <location>
        <begin position="193"/>
        <end position="291"/>
    </location>
</feature>
<dbReference type="EMBL" id="PDCK01000041">
    <property type="protein sequence ID" value="PRQ42827.1"/>
    <property type="molecule type" value="Genomic_DNA"/>
</dbReference>
<evidence type="ECO:0000256" key="1">
    <source>
        <dbReference type="SAM" id="MobiDB-lite"/>
    </source>
</evidence>
<evidence type="ECO:0000313" key="3">
    <source>
        <dbReference type="EMBL" id="PRQ42827.1"/>
    </source>
</evidence>
<dbReference type="CDD" id="cd00303">
    <property type="entry name" value="retropepsin_like"/>
    <property type="match status" value="1"/>
</dbReference>
<keyword evidence="4" id="KW-1185">Reference proteome</keyword>
<dbReference type="SUPFAM" id="SSF56672">
    <property type="entry name" value="DNA/RNA polymerases"/>
    <property type="match status" value="1"/>
</dbReference>
<dbReference type="Proteomes" id="UP000238479">
    <property type="component" value="Chromosome 3"/>
</dbReference>
<feature type="region of interest" description="Disordered" evidence="1">
    <location>
        <begin position="98"/>
        <end position="147"/>
    </location>
</feature>
<keyword evidence="3" id="KW-0808">Transferase</keyword>
<evidence type="ECO:0000259" key="2">
    <source>
        <dbReference type="Pfam" id="PF03732"/>
    </source>
</evidence>
<dbReference type="Gene3D" id="3.10.10.10">
    <property type="entry name" value="HIV Type 1 Reverse Transcriptase, subunit A, domain 1"/>
    <property type="match status" value="1"/>
</dbReference>
<dbReference type="GO" id="GO:0016779">
    <property type="term" value="F:nucleotidyltransferase activity"/>
    <property type="evidence" value="ECO:0007669"/>
    <property type="project" value="UniProtKB-KW"/>
</dbReference>
<protein>
    <submittedName>
        <fullName evidence="3">Putative nucleotidyltransferase, Ribonuclease H</fullName>
        <ecNumber evidence="3">2.7.7.-</ecNumber>
        <ecNumber evidence="3">3.1.26.4</ecNumber>
    </submittedName>
</protein>
<feature type="compositionally biased region" description="Acidic residues" evidence="1">
    <location>
        <begin position="130"/>
        <end position="139"/>
    </location>
</feature>
<proteinExistence type="predicted"/>
<dbReference type="EC" id="3.1.26.4" evidence="3"/>
<feature type="compositionally biased region" description="Basic and acidic residues" evidence="1">
    <location>
        <begin position="108"/>
        <end position="125"/>
    </location>
</feature>
<comment type="caution">
    <text evidence="3">The sequence shown here is derived from an EMBL/GenBank/DDBJ whole genome shotgun (WGS) entry which is preliminary data.</text>
</comment>
<name>A0A2P6R8S5_ROSCH</name>
<dbReference type="PANTHER" id="PTHR35046">
    <property type="entry name" value="ZINC KNUCKLE (CCHC-TYPE) FAMILY PROTEIN"/>
    <property type="match status" value="1"/>
</dbReference>
<gene>
    <name evidence="3" type="ORF">RchiOBHm_Chr3g0461881</name>
</gene>
<dbReference type="InterPro" id="IPR043502">
    <property type="entry name" value="DNA/RNA_pol_sf"/>
</dbReference>
<dbReference type="AlphaFoldDB" id="A0A2P6R8S5"/>
<keyword evidence="3" id="KW-0378">Hydrolase</keyword>
<accession>A0A2P6R8S5</accession>
<sequence length="733" mass="83924">MQPQAAAERIFQLLINIIEIFSFISGGLQNLLLRFIAGKPSYQSDCVRWYQSRSSLSLLFALVAMGEVTKSDIEALTAAFTAAINSMNNQIGEIRGLLGERNNNNNNRRRDGEGGQRVRAPRGEVVDNTSESEPEEEILQQEQHGQADQDYKVKAEIPFFSGNLGVEDYLDWQLQVDRFFEIMEVPEHKQVKHVAWRLKSTAAVWWDKLQNTRKKQRKQGVRTWRRMKQLMMERFLPDDYEQILYRLYIECVQGTRTVADYTAEFLRYSERNELGETEGQKVAHYISGLKPSIQERIGLQTVHTMAEVTNLALKAELLEKPSRASSFQRYNYQRSADLVNASTAKGITTLQRAENAFKASNPPFKGAGSSNTSSGVQNRAPNQRFNNPYARPTGDVCYRCNKPGHRSNMRHERRQTALIDDYDEDEEEVRRDGDYDGAEFAEEESPEKVNIVLQRVLLCPKEEGQRRNIFRSLCSINNKVCNLIVDNGSCENFVAKKLVEYLQLPAQPHEAPYSLEWVKKGPQVRVVESCKVPVSIGKHYKDEVLCDIIDMDACHILFGRPWQYDVDVTYKGRDNVMLFMWNNHKIAMAHVCQFEKSDVKKGESFLTLSSSELEMERAFKESEVFCPVVIKGLLSAEKEEVVIPKEVQDMLGDFEELISDELPNELPPMRDIQHQIDLVPGASLPNLPHYRMSPKENEILREQIEDLLKKGFIRESMSPCAVPVLLVPKKGNQ</sequence>
<dbReference type="InterPro" id="IPR005162">
    <property type="entry name" value="Retrotrans_gag_dom"/>
</dbReference>
<dbReference type="OMA" id="NGRENSC"/>
<dbReference type="EC" id="2.7.7.-" evidence="3"/>
<dbReference type="Pfam" id="PF03732">
    <property type="entry name" value="Retrotrans_gag"/>
    <property type="match status" value="1"/>
</dbReference>
<dbReference type="InterPro" id="IPR021109">
    <property type="entry name" value="Peptidase_aspartic_dom_sf"/>
</dbReference>
<organism evidence="3 4">
    <name type="scientific">Rosa chinensis</name>
    <name type="common">China rose</name>
    <dbReference type="NCBI Taxonomy" id="74649"/>
    <lineage>
        <taxon>Eukaryota</taxon>
        <taxon>Viridiplantae</taxon>
        <taxon>Streptophyta</taxon>
        <taxon>Embryophyta</taxon>
        <taxon>Tracheophyta</taxon>
        <taxon>Spermatophyta</taxon>
        <taxon>Magnoliopsida</taxon>
        <taxon>eudicotyledons</taxon>
        <taxon>Gunneridae</taxon>
        <taxon>Pentapetalae</taxon>
        <taxon>rosids</taxon>
        <taxon>fabids</taxon>
        <taxon>Rosales</taxon>
        <taxon>Rosaceae</taxon>
        <taxon>Rosoideae</taxon>
        <taxon>Rosoideae incertae sedis</taxon>
        <taxon>Rosa</taxon>
    </lineage>
</organism>
<feature type="compositionally biased region" description="Polar residues" evidence="1">
    <location>
        <begin position="368"/>
        <end position="386"/>
    </location>
</feature>
<dbReference type="PANTHER" id="PTHR35046:SF18">
    <property type="entry name" value="RNA-DIRECTED DNA POLYMERASE"/>
    <property type="match status" value="1"/>
</dbReference>
<dbReference type="Gene3D" id="2.40.70.10">
    <property type="entry name" value="Acid Proteases"/>
    <property type="match status" value="1"/>
</dbReference>
<evidence type="ECO:0000313" key="4">
    <source>
        <dbReference type="Proteomes" id="UP000238479"/>
    </source>
</evidence>
<reference evidence="3 4" key="1">
    <citation type="journal article" date="2018" name="Nat. Genet.">
        <title>The Rosa genome provides new insights in the design of modern roses.</title>
        <authorList>
            <person name="Bendahmane M."/>
        </authorList>
    </citation>
    <scope>NUCLEOTIDE SEQUENCE [LARGE SCALE GENOMIC DNA]</scope>
    <source>
        <strain evidence="4">cv. Old Blush</strain>
    </source>
</reference>
<dbReference type="Gramene" id="PRQ42827">
    <property type="protein sequence ID" value="PRQ42827"/>
    <property type="gene ID" value="RchiOBHm_Chr3g0461881"/>
</dbReference>
<keyword evidence="3" id="KW-0548">Nucleotidyltransferase</keyword>